<evidence type="ECO:0000256" key="1">
    <source>
        <dbReference type="SAM" id="MobiDB-lite"/>
    </source>
</evidence>
<sequence>MEDPESPRGAESSRGEEEECGGGVVSRGMEGVLLGGDIVRRGGVLSHWGGSSEGGVVTLGGSVGGEVL</sequence>
<feature type="region of interest" description="Disordered" evidence="1">
    <location>
        <begin position="48"/>
        <end position="68"/>
    </location>
</feature>
<dbReference type="Proteomes" id="UP001162483">
    <property type="component" value="Unassembled WGS sequence"/>
</dbReference>
<feature type="region of interest" description="Disordered" evidence="1">
    <location>
        <begin position="1"/>
        <end position="28"/>
    </location>
</feature>
<proteinExistence type="predicted"/>
<comment type="caution">
    <text evidence="2">The sequence shown here is derived from an EMBL/GenBank/DDBJ whole genome shotgun (WGS) entry which is preliminary data.</text>
</comment>
<dbReference type="EMBL" id="CATNWA010014347">
    <property type="protein sequence ID" value="CAI9570764.1"/>
    <property type="molecule type" value="Genomic_DNA"/>
</dbReference>
<feature type="compositionally biased region" description="Basic and acidic residues" evidence="1">
    <location>
        <begin position="1"/>
        <end position="15"/>
    </location>
</feature>
<evidence type="ECO:0000313" key="2">
    <source>
        <dbReference type="EMBL" id="CAI9570764.1"/>
    </source>
</evidence>
<evidence type="ECO:0000313" key="3">
    <source>
        <dbReference type="Proteomes" id="UP001162483"/>
    </source>
</evidence>
<gene>
    <name evidence="2" type="ORF">SPARVUS_LOCUS7143247</name>
</gene>
<protein>
    <submittedName>
        <fullName evidence="2">Uncharacterized protein</fullName>
    </submittedName>
</protein>
<organism evidence="2 3">
    <name type="scientific">Staurois parvus</name>
    <dbReference type="NCBI Taxonomy" id="386267"/>
    <lineage>
        <taxon>Eukaryota</taxon>
        <taxon>Metazoa</taxon>
        <taxon>Chordata</taxon>
        <taxon>Craniata</taxon>
        <taxon>Vertebrata</taxon>
        <taxon>Euteleostomi</taxon>
        <taxon>Amphibia</taxon>
        <taxon>Batrachia</taxon>
        <taxon>Anura</taxon>
        <taxon>Neobatrachia</taxon>
        <taxon>Ranoidea</taxon>
        <taxon>Ranidae</taxon>
        <taxon>Staurois</taxon>
    </lineage>
</organism>
<accession>A0ABN9DDU3</accession>
<keyword evidence="3" id="KW-1185">Reference proteome</keyword>
<name>A0ABN9DDU3_9NEOB</name>
<feature type="compositionally biased region" description="Gly residues" evidence="1">
    <location>
        <begin position="51"/>
        <end position="68"/>
    </location>
</feature>
<reference evidence="2" key="1">
    <citation type="submission" date="2023-05" db="EMBL/GenBank/DDBJ databases">
        <authorList>
            <person name="Stuckert A."/>
        </authorList>
    </citation>
    <scope>NUCLEOTIDE SEQUENCE</scope>
</reference>